<evidence type="ECO:0000256" key="4">
    <source>
        <dbReference type="ARBA" id="ARBA00022618"/>
    </source>
</evidence>
<dbReference type="Pfam" id="PF09817">
    <property type="entry name" value="Zwilch"/>
    <property type="match status" value="1"/>
</dbReference>
<dbReference type="PANTHER" id="PTHR15995:SF1">
    <property type="entry name" value="PROTEIN ZWILCH HOMOLOG"/>
    <property type="match status" value="1"/>
</dbReference>
<comment type="subcellular location">
    <subcellularLocation>
        <location evidence="1 9">Chromosome</location>
        <location evidence="1 9">Centromere</location>
        <location evidence="1 9">Kinetochore</location>
    </subcellularLocation>
</comment>
<evidence type="ECO:0000313" key="10">
    <source>
        <dbReference type="Proteomes" id="UP000035681"/>
    </source>
</evidence>
<organism evidence="11">
    <name type="scientific">Strongyloides stercoralis</name>
    <name type="common">Threadworm</name>
    <dbReference type="NCBI Taxonomy" id="6248"/>
    <lineage>
        <taxon>Eukaryota</taxon>
        <taxon>Metazoa</taxon>
        <taxon>Ecdysozoa</taxon>
        <taxon>Nematoda</taxon>
        <taxon>Chromadorea</taxon>
        <taxon>Rhabditida</taxon>
        <taxon>Tylenchina</taxon>
        <taxon>Panagrolaimomorpha</taxon>
        <taxon>Strongyloidoidea</taxon>
        <taxon>Strongyloididae</taxon>
        <taxon>Strongyloides</taxon>
    </lineage>
</organism>
<keyword evidence="4 9" id="KW-0132">Cell division</keyword>
<dbReference type="WBParaSite" id="TCONS_00010206.p1">
    <property type="protein sequence ID" value="TCONS_00010206.p1"/>
    <property type="gene ID" value="XLOC_007907"/>
</dbReference>
<keyword evidence="7 9" id="KW-0131">Cell cycle</keyword>
<evidence type="ECO:0000256" key="8">
    <source>
        <dbReference type="ARBA" id="ARBA00023328"/>
    </source>
</evidence>
<evidence type="ECO:0000256" key="7">
    <source>
        <dbReference type="ARBA" id="ARBA00023306"/>
    </source>
</evidence>
<dbReference type="GO" id="GO:1990423">
    <property type="term" value="C:RZZ complex"/>
    <property type="evidence" value="ECO:0007669"/>
    <property type="project" value="UniProtKB-UniRule"/>
</dbReference>
<name>A0A0K0EAN3_STRER</name>
<evidence type="ECO:0000256" key="9">
    <source>
        <dbReference type="RuleBase" id="RU369076"/>
    </source>
</evidence>
<evidence type="ECO:0000256" key="3">
    <source>
        <dbReference type="ARBA" id="ARBA00022454"/>
    </source>
</evidence>
<comment type="similarity">
    <text evidence="2 9">Belongs to the ZWILCH family.</text>
</comment>
<comment type="subunit">
    <text evidence="9">Component of the RZZ complex.</text>
</comment>
<keyword evidence="3 9" id="KW-0158">Chromosome</keyword>
<dbReference type="GO" id="GO:0034501">
    <property type="term" value="P:protein localization to kinetochore"/>
    <property type="evidence" value="ECO:0007669"/>
    <property type="project" value="UniProtKB-UniRule"/>
</dbReference>
<comment type="function">
    <text evidence="9">Essential component of the mitotic checkpoint, which prevents cells from prematurely exiting mitosis. Required for the assembly of the dynein-dynactin and MAD1-MAD2 complexes onto kinetochores. Its function related to the spindle assembly machinery is proposed to depend on its association in the mitotic RZZ complex.</text>
</comment>
<dbReference type="PANTHER" id="PTHR15995">
    <property type="entry name" value="PROTEIN ZWILCH HOMOLOG"/>
    <property type="match status" value="1"/>
</dbReference>
<dbReference type="GO" id="GO:0051301">
    <property type="term" value="P:cell division"/>
    <property type="evidence" value="ECO:0007669"/>
    <property type="project" value="UniProtKB-UniRule"/>
</dbReference>
<evidence type="ECO:0000256" key="5">
    <source>
        <dbReference type="ARBA" id="ARBA00022776"/>
    </source>
</evidence>
<protein>
    <recommendedName>
        <fullName evidence="9">Protein zwilch</fullName>
    </recommendedName>
</protein>
<accession>A0A0K0EAN3</accession>
<reference evidence="11" key="1">
    <citation type="submission" date="2015-08" db="UniProtKB">
        <authorList>
            <consortium name="WormBaseParasite"/>
        </authorList>
    </citation>
    <scope>IDENTIFICATION</scope>
</reference>
<keyword evidence="10" id="KW-1185">Reference proteome</keyword>
<evidence type="ECO:0000256" key="2">
    <source>
        <dbReference type="ARBA" id="ARBA00009062"/>
    </source>
</evidence>
<evidence type="ECO:0000256" key="6">
    <source>
        <dbReference type="ARBA" id="ARBA00022838"/>
    </source>
</evidence>
<dbReference type="STRING" id="6248.A0A0K0EAN3"/>
<evidence type="ECO:0000256" key="1">
    <source>
        <dbReference type="ARBA" id="ARBA00004629"/>
    </source>
</evidence>
<dbReference type="InterPro" id="IPR018630">
    <property type="entry name" value="Zwilch"/>
</dbReference>
<dbReference type="WBParaSite" id="SSTP_0000655700.1">
    <property type="protein sequence ID" value="SSTP_0000655700.1"/>
    <property type="gene ID" value="SSTP_0000655700"/>
</dbReference>
<dbReference type="Gene3D" id="1.10.287.1880">
    <property type="match status" value="1"/>
</dbReference>
<proteinExistence type="inferred from homology"/>
<evidence type="ECO:0000313" key="11">
    <source>
        <dbReference type="WBParaSite" id="SSTP_0000655700.1"/>
    </source>
</evidence>
<dbReference type="AlphaFoldDB" id="A0A0K0EAN3"/>
<keyword evidence="5 9" id="KW-0498">Mitosis</keyword>
<keyword evidence="8 9" id="KW-0137">Centromere</keyword>
<sequence>MLEIKSKGFIEVPKTVKTDLSVIKSLNSVSKIKNVRIRHVKASQIPYIADCNSLDNVILLDSSQSKRNSISSSYVHSIEAKYETESVCVKDNEYDQVTGCRLVGDPLRFEFLTLEKLSSIDASNDTLDGVLVKTDRCSKFELDLNPLSKEDSTLIEKALYDIKNQIPKNDDVAVVAIYNCDEFNKTGSFICGTQMNNQGKIIKTVETMFLGSGKVLNNNLYTIFDIHQPSKSNFSAECEYEIIPAVKSNELDSPAHVSCEFSVVGYWNISSINTIPSHPDDLSHMTVKFVSGWYDRRVYNIEKTYTLHLILYIVENLDKGLSIFKDEENPEIENDVAEWLKSSEACNLIKVDNKELDFTEQLWMKIKGVTSIKSLQNIFKSICQKISTENFKPYVHRNNSSTIATLLRDPLYFKKLHGLLSSWESLQSTKAFVEIGYEYVFREIMYEFDELGLTLEKNGKSLYDDILNEIDIQKKINSTIPFFLALQFSRITLKTICDISAQHLSRLAIALINKYKKMSIKEMFSYCYTFQISHHDGCHFRFYDKAVEPDVWMCKSVSIDPLFCGRKVTNIIKIQKHNDLKMLDEGFSLISGTKEKYLSTEQEEEKLSMYYGTFTTINEIPLTFFDA</sequence>
<dbReference type="Proteomes" id="UP000035681">
    <property type="component" value="Unplaced"/>
</dbReference>
<dbReference type="GO" id="GO:0007094">
    <property type="term" value="P:mitotic spindle assembly checkpoint signaling"/>
    <property type="evidence" value="ECO:0007669"/>
    <property type="project" value="UniProtKB-UniRule"/>
</dbReference>
<keyword evidence="6 9" id="KW-0995">Kinetochore</keyword>